<dbReference type="Gene3D" id="3.20.20.300">
    <property type="entry name" value="Glycoside hydrolase, family 3, N-terminal domain"/>
    <property type="match status" value="1"/>
</dbReference>
<dbReference type="GO" id="GO:0004563">
    <property type="term" value="F:beta-N-acetylhexosaminidase activity"/>
    <property type="evidence" value="ECO:0007669"/>
    <property type="project" value="UniProtKB-EC"/>
</dbReference>
<feature type="region of interest" description="Disordered" evidence="4">
    <location>
        <begin position="345"/>
        <end position="367"/>
    </location>
</feature>
<dbReference type="EMBL" id="CAJNOB010000023">
    <property type="protein sequence ID" value="CAF0699048.1"/>
    <property type="molecule type" value="Genomic_DNA"/>
</dbReference>
<evidence type="ECO:0000259" key="5">
    <source>
        <dbReference type="Pfam" id="PF00933"/>
    </source>
</evidence>
<name>A0A8J2BU33_9BACT</name>
<dbReference type="InterPro" id="IPR050226">
    <property type="entry name" value="NagZ_Beta-hexosaminidase"/>
</dbReference>
<evidence type="ECO:0000256" key="4">
    <source>
        <dbReference type="SAM" id="MobiDB-lite"/>
    </source>
</evidence>
<evidence type="ECO:0000256" key="2">
    <source>
        <dbReference type="ARBA" id="ARBA00022801"/>
    </source>
</evidence>
<feature type="compositionally biased region" description="Polar residues" evidence="4">
    <location>
        <begin position="358"/>
        <end position="367"/>
    </location>
</feature>
<dbReference type="Proteomes" id="UP000663859">
    <property type="component" value="Unassembled WGS sequence"/>
</dbReference>
<keyword evidence="7" id="KW-1185">Reference proteome</keyword>
<evidence type="ECO:0000313" key="6">
    <source>
        <dbReference type="EMBL" id="CAF0699048.1"/>
    </source>
</evidence>
<accession>A0A8J2BU33</accession>
<dbReference type="Pfam" id="PF00933">
    <property type="entry name" value="Glyco_hydro_3"/>
    <property type="match status" value="1"/>
</dbReference>
<proteinExistence type="inferred from homology"/>
<comment type="similarity">
    <text evidence="1">Belongs to the glycosyl hydrolase 3 family.</text>
</comment>
<reference evidence="6" key="1">
    <citation type="submission" date="2021-02" db="EMBL/GenBank/DDBJ databases">
        <authorList>
            <person name="Cremers G."/>
            <person name="Picone N."/>
        </authorList>
    </citation>
    <scope>NUCLEOTIDE SEQUENCE</scope>
    <source>
        <strain evidence="6">PQ17</strain>
    </source>
</reference>
<evidence type="ECO:0000313" key="7">
    <source>
        <dbReference type="Proteomes" id="UP000663859"/>
    </source>
</evidence>
<dbReference type="InterPro" id="IPR017853">
    <property type="entry name" value="GH"/>
</dbReference>
<keyword evidence="2 6" id="KW-0378">Hydrolase</keyword>
<evidence type="ECO:0000256" key="1">
    <source>
        <dbReference type="ARBA" id="ARBA00005336"/>
    </source>
</evidence>
<comment type="caution">
    <text evidence="6">The sequence shown here is derived from an EMBL/GenBank/DDBJ whole genome shotgun (WGS) entry which is preliminary data.</text>
</comment>
<feature type="domain" description="Glycoside hydrolase family 3 N-terminal" evidence="5">
    <location>
        <begin position="13"/>
        <end position="316"/>
    </location>
</feature>
<protein>
    <submittedName>
        <fullName evidence="6">Beta-hexosaminidase</fullName>
        <ecNumber evidence="6">3.2.1.52</ecNumber>
    </submittedName>
</protein>
<dbReference type="PANTHER" id="PTHR30480">
    <property type="entry name" value="BETA-HEXOSAMINIDASE-RELATED"/>
    <property type="match status" value="1"/>
</dbReference>
<dbReference type="EC" id="3.2.1.52" evidence="6"/>
<dbReference type="GO" id="GO:0005975">
    <property type="term" value="P:carbohydrate metabolic process"/>
    <property type="evidence" value="ECO:0007669"/>
    <property type="project" value="InterPro"/>
</dbReference>
<dbReference type="InterPro" id="IPR036962">
    <property type="entry name" value="Glyco_hydro_3_N_sf"/>
</dbReference>
<dbReference type="PANTHER" id="PTHR30480:SF16">
    <property type="entry name" value="GLYCOSIDE HYDROLASE FAMILY 3 DOMAIN PROTEIN"/>
    <property type="match status" value="1"/>
</dbReference>
<dbReference type="AlphaFoldDB" id="A0A8J2BU33"/>
<gene>
    <name evidence="6" type="ORF">MPNT_30107</name>
</gene>
<keyword evidence="3 6" id="KW-0326">Glycosidase</keyword>
<dbReference type="GO" id="GO:0009254">
    <property type="term" value="P:peptidoglycan turnover"/>
    <property type="evidence" value="ECO:0007669"/>
    <property type="project" value="TreeGrafter"/>
</dbReference>
<feature type="compositionally biased region" description="Basic and acidic residues" evidence="4">
    <location>
        <begin position="345"/>
        <end position="356"/>
    </location>
</feature>
<organism evidence="6 7">
    <name type="scientific">Candidatus Methylacidithermus pantelleriae</name>
    <dbReference type="NCBI Taxonomy" id="2744239"/>
    <lineage>
        <taxon>Bacteria</taxon>
        <taxon>Pseudomonadati</taxon>
        <taxon>Verrucomicrobiota</taxon>
        <taxon>Methylacidiphilae</taxon>
        <taxon>Methylacidiphilales</taxon>
        <taxon>Methylacidiphilaceae</taxon>
        <taxon>Candidatus Methylacidithermus</taxon>
    </lineage>
</organism>
<evidence type="ECO:0000256" key="3">
    <source>
        <dbReference type="ARBA" id="ARBA00023295"/>
    </source>
</evidence>
<dbReference type="SUPFAM" id="SSF51445">
    <property type="entry name" value="(Trans)glycosidases"/>
    <property type="match status" value="1"/>
</dbReference>
<dbReference type="InterPro" id="IPR001764">
    <property type="entry name" value="Glyco_hydro_3_N"/>
</dbReference>
<sequence length="367" mass="40439">MSSLHGGQFLIIGVPGPTLDPEFEKLVLSLQPAGFILFARNITGARQLRTLTDQLRALLPYPPFFCLDQEGGRVARLKTIGTEPPSAEELGRARDPGLVRQHGELTGQLLRYFGFNWNLAPVLDLTPDHGQPNSLQGRTFGKDPQAVALLARAFVEGQARWSVLSCGKHFPGYTPARLDPHFELPQVDRSIEELEAWEWRPFASLIHELPTLMVAHIANPKLDPEGLPATLSSRVIEECLRKRLGFGGCVVTDDLDMGAITRHFPLEEAASRALQAGADFLLLCHSFLTTAEKIAAALEKLPSAMLEERAARIERLRARLPEPIPFSHEDCASCNDKIAQLREEVRKRGGEGKESGGDTFSSPVEGY</sequence>